<keyword evidence="8" id="KW-0472">Membrane</keyword>
<dbReference type="Pfam" id="PF17802">
    <property type="entry name" value="SpaA"/>
    <property type="match status" value="8"/>
</dbReference>
<sequence>MNIKVRGAATIFSLMTIVAAFFIGPIVSLASTVTNEPVANYSSSWKLNRFGGKDWTDSQVWMKKADGVTAFCIEHGVDLWGGSDFTPSELTIAEKDRLSLISYYGYQLDPTVLNYAVTQNIVWEELGDSLLSTTIPNYSAHKNQILSKVNKHNAKPSFNGQSVEINVGDSITLTDSTGVLSNYQHLVENSANLKVEKNGNTLKLTAQSSSKKTGKIQYNIAGNEHIGQSFVYQSAGQQKVATFKLSSGGSFALNIKVNLDGNIRAKKIDQDTGAALPNAKLKFEYDGQSKELTTDSNGLAQINDITARTKVKVSEVTAPNGYVNKGEIKEITIKPNETIEVVLNNKEQLGQVNLTKVGREYGSSMFNQYYKLNGAVYGVYTKDGKKVGSMTTDSSGKAQLGKLKLGSYYAVEEKAPEGYLLNTTKLPFELKYAGQSVDISYTDIKATDQEQKGTAILKKEDEKTGEKAQGAATLNGAVYELYRSSTNKLVDTVTTKNGEAKSDSLPLDDYYWLEKTPPEGYQLDRTKLPFKIAYAGQTVEVSTQRTIAKEKVITGGFDLIKFGNYDWKSNKKGKIKPLENVEFSVTSDTTSKVVATGKTDIEGYLKFTELPYDTYTVREIKTPEGYETIQPFKVSVKTQNETHHYALENKVIEEKLKVIKVDEETGKAISRAKAEFKIKNKQTNDFVKMPNLNEEGMTDTFFTNDKGFLILSEMLSYGNYELIEVKAPEGYILAKDPMPFKVDGSHNELIEIKFKDKSQMGAAFLTKHVKTPIGIEREETKFGELYQIVFDDKVIGDVTFDIVAAEDITTNDETIRAKKGEVVATMTTDEKGEFLTPFLYLGKYEAIEKSAPSGVVIDPTPIPFELKYVGQQVELSSISLSVNNEFQSLMIKLQKNQEKIDSWENNIPNVIEEQGSVQTFGIFTRDEQSLSESTSIPENSLVGFTDVKNGIATFELQLPEGNYYVKELDAGDVHVLDETEYDFSFTAKDNQTVQEIEIWRDRVLYGKKQIGTKITRNPIVNKLHFNEFQFKKINEKATLVEKEGYQFEHSDNAKGAVFTLEDENRQAIQTITIDEESIGTVKNLPVGIFYLREKKTSSDLFILSKQVIKIVSTKEGVKAFDEKEQELTHDLKKPEILFEVKNDLIKGIFELTKKDVSTGELLPDTGIQILDEAEKMIIEGKTDDKGIFNFENLPKGKYYFKEFEAPKGYLIDESLHEFEIREHGEIVKCEMTNRKEETPKVKIESSKETPQKTRSKSLPQTGENQSIGLILLGVCAVAGVVSLYWFKKTRKAD</sequence>
<feature type="compositionally biased region" description="Basic and acidic residues" evidence="7">
    <location>
        <begin position="1237"/>
        <end position="1251"/>
    </location>
</feature>
<organism evidence="10 11">
    <name type="scientific">Enterococcus avium</name>
    <name type="common">Streptococcus avium</name>
    <dbReference type="NCBI Taxonomy" id="33945"/>
    <lineage>
        <taxon>Bacteria</taxon>
        <taxon>Bacillati</taxon>
        <taxon>Bacillota</taxon>
        <taxon>Bacilli</taxon>
        <taxon>Lactobacillales</taxon>
        <taxon>Enterococcaceae</taxon>
        <taxon>Enterococcus</taxon>
    </lineage>
</organism>
<dbReference type="PROSITE" id="PS50847">
    <property type="entry name" value="GRAM_POS_ANCHORING"/>
    <property type="match status" value="1"/>
</dbReference>
<evidence type="ECO:0000256" key="1">
    <source>
        <dbReference type="ARBA" id="ARBA00007257"/>
    </source>
</evidence>
<evidence type="ECO:0000256" key="2">
    <source>
        <dbReference type="ARBA" id="ARBA00022512"/>
    </source>
</evidence>
<keyword evidence="5" id="KW-0572">Peptidoglycan-anchor</keyword>
<feature type="region of interest" description="Disordered" evidence="7">
    <location>
        <begin position="1237"/>
        <end position="1260"/>
    </location>
</feature>
<reference evidence="10 11" key="1">
    <citation type="submission" date="2018-12" db="EMBL/GenBank/DDBJ databases">
        <title>A novel vanA-carrying plasmid in a clinical isolate of Enterococcus avium.</title>
        <authorList>
            <person name="Bernasconi O.J."/>
            <person name="Luzzaro F."/>
            <person name="Endimiani A."/>
        </authorList>
    </citation>
    <scope>NUCLEOTIDE SEQUENCE [LARGE SCALE GENOMIC DNA]</scope>
    <source>
        <strain evidence="10 11">LC0559/18</strain>
    </source>
</reference>
<feature type="domain" description="Gram-positive cocci surface proteins LPxTG" evidence="9">
    <location>
        <begin position="1258"/>
        <end position="1293"/>
    </location>
</feature>
<evidence type="ECO:0000256" key="4">
    <source>
        <dbReference type="ARBA" id="ARBA00022729"/>
    </source>
</evidence>
<dbReference type="SUPFAM" id="SSF49478">
    <property type="entry name" value="Cna protein B-type domain"/>
    <property type="match status" value="3"/>
</dbReference>
<evidence type="ECO:0000256" key="3">
    <source>
        <dbReference type="ARBA" id="ARBA00022525"/>
    </source>
</evidence>
<dbReference type="InterPro" id="IPR041033">
    <property type="entry name" value="SpaA_PFL_dom_1"/>
</dbReference>
<evidence type="ECO:0000313" key="11">
    <source>
        <dbReference type="Proteomes" id="UP000288388"/>
    </source>
</evidence>
<keyword evidence="3" id="KW-0964">Secreted</keyword>
<evidence type="ECO:0000256" key="8">
    <source>
        <dbReference type="SAM" id="Phobius"/>
    </source>
</evidence>
<dbReference type="Proteomes" id="UP000288388">
    <property type="component" value="Unassembled WGS sequence"/>
</dbReference>
<protein>
    <submittedName>
        <fullName evidence="10">LPXTG cell wall anchor domain-containing protein</fullName>
    </submittedName>
</protein>
<evidence type="ECO:0000256" key="6">
    <source>
        <dbReference type="SAM" id="Coils"/>
    </source>
</evidence>
<keyword evidence="8" id="KW-0812">Transmembrane</keyword>
<feature type="coiled-coil region" evidence="6">
    <location>
        <begin position="886"/>
        <end position="913"/>
    </location>
</feature>
<keyword evidence="6" id="KW-0175">Coiled coil</keyword>
<gene>
    <name evidence="10" type="ORF">EK398_09605</name>
</gene>
<evidence type="ECO:0000256" key="7">
    <source>
        <dbReference type="SAM" id="MobiDB-lite"/>
    </source>
</evidence>
<dbReference type="EMBL" id="RYZS01000001">
    <property type="protein sequence ID" value="RVU95078.1"/>
    <property type="molecule type" value="Genomic_DNA"/>
</dbReference>
<evidence type="ECO:0000259" key="9">
    <source>
        <dbReference type="PROSITE" id="PS50847"/>
    </source>
</evidence>
<comment type="caution">
    <text evidence="10">The sequence shown here is derived from an EMBL/GenBank/DDBJ whole genome shotgun (WGS) entry which is preliminary data.</text>
</comment>
<dbReference type="NCBIfam" id="TIGR01167">
    <property type="entry name" value="LPXTG_anchor"/>
    <property type="match status" value="1"/>
</dbReference>
<evidence type="ECO:0000313" key="10">
    <source>
        <dbReference type="EMBL" id="RVU95078.1"/>
    </source>
</evidence>
<dbReference type="InterPro" id="IPR019931">
    <property type="entry name" value="LPXTG_anchor"/>
</dbReference>
<dbReference type="InterPro" id="IPR013783">
    <property type="entry name" value="Ig-like_fold"/>
</dbReference>
<name>A0A437UN88_ENTAV</name>
<evidence type="ECO:0000256" key="5">
    <source>
        <dbReference type="ARBA" id="ARBA00023088"/>
    </source>
</evidence>
<accession>A0A437UN88</accession>
<keyword evidence="8" id="KW-1133">Transmembrane helix</keyword>
<dbReference type="Pfam" id="PF00746">
    <property type="entry name" value="Gram_pos_anchor"/>
    <property type="match status" value="1"/>
</dbReference>
<dbReference type="PANTHER" id="PTHR36108:SF13">
    <property type="entry name" value="COLOSSIN-B-RELATED"/>
    <property type="match status" value="1"/>
</dbReference>
<dbReference type="Gene3D" id="2.60.40.10">
    <property type="entry name" value="Immunoglobulins"/>
    <property type="match status" value="9"/>
</dbReference>
<dbReference type="PANTHER" id="PTHR36108">
    <property type="entry name" value="COLOSSIN-B-RELATED"/>
    <property type="match status" value="1"/>
</dbReference>
<keyword evidence="4" id="KW-0732">Signal</keyword>
<dbReference type="RefSeq" id="WP_127978935.1">
    <property type="nucleotide sequence ID" value="NZ_JBPFMR010000007.1"/>
</dbReference>
<proteinExistence type="inferred from homology"/>
<comment type="similarity">
    <text evidence="1">Belongs to the serine-aspartate repeat-containing protein (SDr) family.</text>
</comment>
<feature type="transmembrane region" description="Helical" evidence="8">
    <location>
        <begin position="1267"/>
        <end position="1286"/>
    </location>
</feature>
<keyword evidence="2" id="KW-0134">Cell wall</keyword>